<evidence type="ECO:0000259" key="2">
    <source>
        <dbReference type="Pfam" id="PF01408"/>
    </source>
</evidence>
<evidence type="ECO:0000259" key="3">
    <source>
        <dbReference type="Pfam" id="PF22725"/>
    </source>
</evidence>
<dbReference type="Gene3D" id="3.40.50.720">
    <property type="entry name" value="NAD(P)-binding Rossmann-like Domain"/>
    <property type="match status" value="1"/>
</dbReference>
<dbReference type="GO" id="GO:0000166">
    <property type="term" value="F:nucleotide binding"/>
    <property type="evidence" value="ECO:0007669"/>
    <property type="project" value="InterPro"/>
</dbReference>
<dbReference type="Pfam" id="PF22725">
    <property type="entry name" value="GFO_IDH_MocA_C3"/>
    <property type="match status" value="1"/>
</dbReference>
<organism evidence="4 5">
    <name type="scientific">Ktedonosporobacter rubrisoli</name>
    <dbReference type="NCBI Taxonomy" id="2509675"/>
    <lineage>
        <taxon>Bacteria</taxon>
        <taxon>Bacillati</taxon>
        <taxon>Chloroflexota</taxon>
        <taxon>Ktedonobacteria</taxon>
        <taxon>Ktedonobacterales</taxon>
        <taxon>Ktedonosporobacteraceae</taxon>
        <taxon>Ktedonosporobacter</taxon>
    </lineage>
</organism>
<dbReference type="SUPFAM" id="SSF51735">
    <property type="entry name" value="NAD(P)-binding Rossmann-fold domains"/>
    <property type="match status" value="1"/>
</dbReference>
<dbReference type="Gene3D" id="3.30.360.10">
    <property type="entry name" value="Dihydrodipicolinate Reductase, domain 2"/>
    <property type="match status" value="1"/>
</dbReference>
<keyword evidence="1" id="KW-0560">Oxidoreductase</keyword>
<reference evidence="4 5" key="1">
    <citation type="submission" date="2019-01" db="EMBL/GenBank/DDBJ databases">
        <title>Ktedonosporobacter rubrisoli SCAWS-G2.</title>
        <authorList>
            <person name="Huang Y."/>
            <person name="Yan B."/>
        </authorList>
    </citation>
    <scope>NUCLEOTIDE SEQUENCE [LARGE SCALE GENOMIC DNA]</scope>
    <source>
        <strain evidence="4 5">SCAWS-G2</strain>
    </source>
</reference>
<dbReference type="AlphaFoldDB" id="A0A4P6JVT1"/>
<dbReference type="InterPro" id="IPR055170">
    <property type="entry name" value="GFO_IDH_MocA-like_dom"/>
</dbReference>
<dbReference type="InterPro" id="IPR036291">
    <property type="entry name" value="NAD(P)-bd_dom_sf"/>
</dbReference>
<dbReference type="GO" id="GO:0016491">
    <property type="term" value="F:oxidoreductase activity"/>
    <property type="evidence" value="ECO:0007669"/>
    <property type="project" value="UniProtKB-KW"/>
</dbReference>
<keyword evidence="5" id="KW-1185">Reference proteome</keyword>
<accession>A0A4P6JVT1</accession>
<gene>
    <name evidence="4" type="ORF">EPA93_27205</name>
</gene>
<dbReference type="SUPFAM" id="SSF55347">
    <property type="entry name" value="Glyceraldehyde-3-phosphate dehydrogenase-like, C-terminal domain"/>
    <property type="match status" value="1"/>
</dbReference>
<sequence>MRKVRVAVVGSGNVAEKYVPHLQQSPAVELVAICDPRVEHVRSFARTHKIAQTFHDVEQMLAALDFELLVNLTPMPLHAPINRKALEAGRNVWCEKPLATDFAEAQELLALARERGVNLWGAPANPISPAFQFMARALATGAIGQVFAAHGIIGSSGPAWPGSAWFYQKGGGSLFDVGVYNVTLLTGLLGPARNVIAMSGTAIPQRIIGGETISVEADDNTALILDHGHTVYSVIQAGFVYGAQRQDLTVQLLGTAGAISMGGYAWEPGAISLYRGDQTKAPGKWETFQPAEQQPYVWQSGATYIAECLATGIQPVLSGAHALHVLEIMQATHQAAESGQRIAITSSFPWPLATQEG</sequence>
<dbReference type="PANTHER" id="PTHR43818:SF11">
    <property type="entry name" value="BCDNA.GH03377"/>
    <property type="match status" value="1"/>
</dbReference>
<dbReference type="OrthoDB" id="240873at2"/>
<evidence type="ECO:0000256" key="1">
    <source>
        <dbReference type="ARBA" id="ARBA00023002"/>
    </source>
</evidence>
<dbReference type="InterPro" id="IPR000683">
    <property type="entry name" value="Gfo/Idh/MocA-like_OxRdtase_N"/>
</dbReference>
<feature type="domain" description="Gfo/Idh/MocA-like oxidoreductase N-terminal" evidence="2">
    <location>
        <begin position="4"/>
        <end position="120"/>
    </location>
</feature>
<dbReference type="PANTHER" id="PTHR43818">
    <property type="entry name" value="BCDNA.GH03377"/>
    <property type="match status" value="1"/>
</dbReference>
<dbReference type="Proteomes" id="UP000290365">
    <property type="component" value="Chromosome"/>
</dbReference>
<evidence type="ECO:0000313" key="4">
    <source>
        <dbReference type="EMBL" id="QBD79472.1"/>
    </source>
</evidence>
<dbReference type="Pfam" id="PF01408">
    <property type="entry name" value="GFO_IDH_MocA"/>
    <property type="match status" value="1"/>
</dbReference>
<dbReference type="InterPro" id="IPR050463">
    <property type="entry name" value="Gfo/Idh/MocA_oxidrdct_glycsds"/>
</dbReference>
<dbReference type="EMBL" id="CP035758">
    <property type="protein sequence ID" value="QBD79472.1"/>
    <property type="molecule type" value="Genomic_DNA"/>
</dbReference>
<evidence type="ECO:0000313" key="5">
    <source>
        <dbReference type="Proteomes" id="UP000290365"/>
    </source>
</evidence>
<dbReference type="RefSeq" id="WP_129890524.1">
    <property type="nucleotide sequence ID" value="NZ_CP035758.1"/>
</dbReference>
<dbReference type="KEGG" id="kbs:EPA93_27205"/>
<proteinExistence type="predicted"/>
<name>A0A4P6JVT1_KTERU</name>
<feature type="domain" description="GFO/IDH/MocA-like oxidoreductase" evidence="3">
    <location>
        <begin position="131"/>
        <end position="259"/>
    </location>
</feature>
<protein>
    <submittedName>
        <fullName evidence="4">Gfo/Idh/MocA family oxidoreductase</fullName>
    </submittedName>
</protein>